<evidence type="ECO:0000256" key="4">
    <source>
        <dbReference type="ARBA" id="ARBA00023002"/>
    </source>
</evidence>
<dbReference type="InterPro" id="IPR036188">
    <property type="entry name" value="FAD/NAD-bd_sf"/>
</dbReference>
<evidence type="ECO:0000256" key="5">
    <source>
        <dbReference type="SAM" id="MobiDB-lite"/>
    </source>
</evidence>
<feature type="domain" description="Glucose-methanol-choline oxidoreductase N-terminal" evidence="6">
    <location>
        <begin position="236"/>
        <end position="344"/>
    </location>
</feature>
<dbReference type="AlphaFoldDB" id="A0A090DA28"/>
<accession>A0A090DA28</accession>
<dbReference type="EC" id="1.1.99.3" evidence="8"/>
<dbReference type="PANTHER" id="PTHR46056:SF12">
    <property type="entry name" value="LONG-CHAIN-ALCOHOL OXIDASE"/>
    <property type="match status" value="1"/>
</dbReference>
<dbReference type="PANTHER" id="PTHR46056">
    <property type="entry name" value="LONG-CHAIN-ALCOHOL OXIDASE"/>
    <property type="match status" value="1"/>
</dbReference>
<evidence type="ECO:0000259" key="6">
    <source>
        <dbReference type="Pfam" id="PF00732"/>
    </source>
</evidence>
<keyword evidence="3" id="KW-0274">FAD</keyword>
<feature type="domain" description="Glucose-methanol-choline oxidoreductase C-terminal" evidence="7">
    <location>
        <begin position="443"/>
        <end position="567"/>
    </location>
</feature>
<sequence>MVNRLPSVDVVLVGFGWTGAIMAQELTEDGLEVLALERGSWRDTGTDFAPSFIQDELRYRYHGHLFEETAQETLTFRNTPEQTALPMRRLGSFLPGTGVGGSIIHWNGQAWRFLPYDFQIRSQTVARYGNAAVSQDMMLQDWGITYDELEPYYMSWEELCGIAGQAGNVKGQKQAGGNPFEGPRSKPYPTPPMKQTYGPTLFGQAAASLGLHPFPCPSGNMSQAYTNPLGVTLAPCTYCGFCEKFGCGNYSKASAQTTILPVLMRKKNFTVRTESEVTRVNVDASGKHATGVTYVDAQGNEFEQPADLVIVCAYATHNVHLLMSSGIGKIYDPGTGQGTLGKNYCYQLTPSVDLFFDDKLLNPFVGAGALGVIVDDWNGDNFDHTGLGFIHGGYIAGYMTTGRPIETELLPEGTPKWGAKWKKAFVENYLKSMSVSLMGAVMPDKSNHLDLDPSYRDVYGRPLMRMTYDFKQNELKMQDFAMGKMVEIAHAMKPREIKKSARGPHYDIEPYQSTHNTGGAIMGASPADSVINRYLQHWDVPNLFVVGASAFPHNSGYNPTGTVSALALWAADAIRRQYLKHPGPLVHT</sequence>
<dbReference type="Proteomes" id="UP000045285">
    <property type="component" value="Unassembled WGS sequence"/>
</dbReference>
<feature type="region of interest" description="Disordered" evidence="5">
    <location>
        <begin position="170"/>
        <end position="192"/>
    </location>
</feature>
<dbReference type="SUPFAM" id="SSF54373">
    <property type="entry name" value="FAD-linked reductases, C-terminal domain"/>
    <property type="match status" value="1"/>
</dbReference>
<dbReference type="SUPFAM" id="SSF51905">
    <property type="entry name" value="FAD/NAD(P)-binding domain"/>
    <property type="match status" value="1"/>
</dbReference>
<dbReference type="GO" id="GO:0033717">
    <property type="term" value="F:gluconate 2-dehydrogenase (acceptor) activity"/>
    <property type="evidence" value="ECO:0007669"/>
    <property type="project" value="UniProtKB-EC"/>
</dbReference>
<evidence type="ECO:0000256" key="1">
    <source>
        <dbReference type="ARBA" id="ARBA00010790"/>
    </source>
</evidence>
<organism evidence="8 9">
    <name type="scientific">Mesorhizobium plurifarium</name>
    <dbReference type="NCBI Taxonomy" id="69974"/>
    <lineage>
        <taxon>Bacteria</taxon>
        <taxon>Pseudomonadati</taxon>
        <taxon>Pseudomonadota</taxon>
        <taxon>Alphaproteobacteria</taxon>
        <taxon>Hyphomicrobiales</taxon>
        <taxon>Phyllobacteriaceae</taxon>
        <taxon>Mesorhizobium</taxon>
    </lineage>
</organism>
<dbReference type="Pfam" id="PF00732">
    <property type="entry name" value="GMC_oxred_N"/>
    <property type="match status" value="1"/>
</dbReference>
<evidence type="ECO:0000313" key="9">
    <source>
        <dbReference type="Proteomes" id="UP000045285"/>
    </source>
</evidence>
<keyword evidence="9" id="KW-1185">Reference proteome</keyword>
<dbReference type="EMBL" id="CCMZ01000003">
    <property type="protein sequence ID" value="CDX11880.1"/>
    <property type="molecule type" value="Genomic_DNA"/>
</dbReference>
<reference evidence="9" key="1">
    <citation type="submission" date="2014-08" db="EMBL/GenBank/DDBJ databases">
        <authorList>
            <person name="Moulin L."/>
        </authorList>
    </citation>
    <scope>NUCLEOTIDE SEQUENCE [LARGE SCALE GENOMIC DNA]</scope>
</reference>
<name>A0A090DA28_MESPL</name>
<protein>
    <submittedName>
        <fullName evidence="8">Gluconate 2-dehydrogenase flavoprotein</fullName>
        <ecNumber evidence="8">1.1.99.3</ecNumber>
    </submittedName>
</protein>
<keyword evidence="2" id="KW-0285">Flavoprotein</keyword>
<evidence type="ECO:0000256" key="2">
    <source>
        <dbReference type="ARBA" id="ARBA00022630"/>
    </source>
</evidence>
<dbReference type="InterPro" id="IPR007867">
    <property type="entry name" value="GMC_OxRtase_C"/>
</dbReference>
<dbReference type="Pfam" id="PF05199">
    <property type="entry name" value="GMC_oxred_C"/>
    <property type="match status" value="1"/>
</dbReference>
<dbReference type="InterPro" id="IPR000172">
    <property type="entry name" value="GMC_OxRdtase_N"/>
</dbReference>
<dbReference type="Gene3D" id="3.50.50.60">
    <property type="entry name" value="FAD/NAD(P)-binding domain"/>
    <property type="match status" value="2"/>
</dbReference>
<gene>
    <name evidence="8" type="ORF">MPL3356_110212</name>
</gene>
<keyword evidence="4 8" id="KW-0560">Oxidoreductase</keyword>
<dbReference type="GO" id="GO:0050660">
    <property type="term" value="F:flavin adenine dinucleotide binding"/>
    <property type="evidence" value="ECO:0007669"/>
    <property type="project" value="InterPro"/>
</dbReference>
<evidence type="ECO:0000259" key="7">
    <source>
        <dbReference type="Pfam" id="PF05199"/>
    </source>
</evidence>
<evidence type="ECO:0000256" key="3">
    <source>
        <dbReference type="ARBA" id="ARBA00022827"/>
    </source>
</evidence>
<comment type="similarity">
    <text evidence="1">Belongs to the GMC oxidoreductase family.</text>
</comment>
<proteinExistence type="inferred from homology"/>
<evidence type="ECO:0000313" key="8">
    <source>
        <dbReference type="EMBL" id="CDX11880.1"/>
    </source>
</evidence>